<evidence type="ECO:0000256" key="3">
    <source>
        <dbReference type="ARBA" id="ARBA00022679"/>
    </source>
</evidence>
<dbReference type="GO" id="GO:0061630">
    <property type="term" value="F:ubiquitin protein ligase activity"/>
    <property type="evidence" value="ECO:0007669"/>
    <property type="project" value="UniProtKB-EC"/>
</dbReference>
<dbReference type="AlphaFoldDB" id="A0A1Q3BAL5"/>
<keyword evidence="10" id="KW-1133">Transmembrane helix</keyword>
<dbReference type="PROSITE" id="PS50089">
    <property type="entry name" value="ZF_RING_2"/>
    <property type="match status" value="1"/>
</dbReference>
<gene>
    <name evidence="12" type="ORF">CFOL_v3_08464</name>
</gene>
<dbReference type="EMBL" id="BDDD01000377">
    <property type="protein sequence ID" value="GAV64949.1"/>
    <property type="molecule type" value="Genomic_DNA"/>
</dbReference>
<reference evidence="13" key="1">
    <citation type="submission" date="2016-04" db="EMBL/GenBank/DDBJ databases">
        <title>Cephalotus genome sequencing.</title>
        <authorList>
            <person name="Fukushima K."/>
            <person name="Hasebe M."/>
            <person name="Fang X."/>
        </authorList>
    </citation>
    <scope>NUCLEOTIDE SEQUENCE [LARGE SCALE GENOMIC DNA]</scope>
    <source>
        <strain evidence="13">cv. St1</strain>
    </source>
</reference>
<dbReference type="GO" id="GO:0016567">
    <property type="term" value="P:protein ubiquitination"/>
    <property type="evidence" value="ECO:0007669"/>
    <property type="project" value="TreeGrafter"/>
</dbReference>
<keyword evidence="7" id="KW-0862">Zinc</keyword>
<proteinExistence type="predicted"/>
<dbReference type="FunCoup" id="A0A1Q3BAL5">
    <property type="interactions" value="390"/>
</dbReference>
<keyword evidence="5 8" id="KW-0863">Zinc-finger</keyword>
<evidence type="ECO:0000256" key="7">
    <source>
        <dbReference type="ARBA" id="ARBA00022833"/>
    </source>
</evidence>
<evidence type="ECO:0000259" key="11">
    <source>
        <dbReference type="PROSITE" id="PS50089"/>
    </source>
</evidence>
<dbReference type="Proteomes" id="UP000187406">
    <property type="component" value="Unassembled WGS sequence"/>
</dbReference>
<dbReference type="SUPFAM" id="SSF57850">
    <property type="entry name" value="RING/U-box"/>
    <property type="match status" value="1"/>
</dbReference>
<evidence type="ECO:0000256" key="6">
    <source>
        <dbReference type="ARBA" id="ARBA00022786"/>
    </source>
</evidence>
<comment type="catalytic activity">
    <reaction evidence="1">
        <text>S-ubiquitinyl-[E2 ubiquitin-conjugating enzyme]-L-cysteine + [acceptor protein]-L-lysine = [E2 ubiquitin-conjugating enzyme]-L-cysteine + N(6)-ubiquitinyl-[acceptor protein]-L-lysine.</text>
        <dbReference type="EC" id="2.3.2.27"/>
    </reaction>
</comment>
<protein>
    <recommendedName>
        <fullName evidence="2">RING-type E3 ubiquitin transferase</fullName>
        <ecNumber evidence="2">2.3.2.27</ecNumber>
    </recommendedName>
</protein>
<feature type="region of interest" description="Disordered" evidence="9">
    <location>
        <begin position="1"/>
        <end position="25"/>
    </location>
</feature>
<dbReference type="InterPro" id="IPR001841">
    <property type="entry name" value="Znf_RING"/>
</dbReference>
<feature type="compositionally biased region" description="Basic residues" evidence="9">
    <location>
        <begin position="78"/>
        <end position="89"/>
    </location>
</feature>
<dbReference type="EC" id="2.3.2.27" evidence="2"/>
<dbReference type="PANTHER" id="PTHR15710">
    <property type="entry name" value="E3 UBIQUITIN-PROTEIN LIGASE PRAJA"/>
    <property type="match status" value="1"/>
</dbReference>
<feature type="transmembrane region" description="Helical" evidence="10">
    <location>
        <begin position="517"/>
        <end position="538"/>
    </location>
</feature>
<keyword evidence="10" id="KW-0812">Transmembrane</keyword>
<feature type="region of interest" description="Disordered" evidence="9">
    <location>
        <begin position="73"/>
        <end position="92"/>
    </location>
</feature>
<feature type="compositionally biased region" description="Acidic residues" evidence="9">
    <location>
        <begin position="244"/>
        <end position="267"/>
    </location>
</feature>
<sequence>MDADSQRLSQNARLSTDHEHLNDGSVVDHSNQTVACTLCRKILSPDNETAPDLGTVNLCGDCKFLVLEDLGTPTQDSHRRRPARGRRTRYTSSESTEILFSQQFSHMINLVRQNQSTLLVHEDQPVDGNTTATLLQHSSSRITTPSGSRRWQTVLSDTESDGFDNLDSLYGESESNFSFGRYRLYQGESDAISFSGYGEDSDASVDGLSILDTDMFIQPGHGSYVNSDTDIDPMHAGIEQWDSDDLEDEEGEDEDGQWEEADAEEDTHESTTARSQVQDIFYPSPSESNRPVNWDRRFDSPDFEGAIRWSIWEGRETITRNIFASLDEPDLAAYVGNSGDYLDARGFEELLDHLSETDTFRRGAPPASVSFVNSLPRVTVKEEHDKLDNLACAICKDVLTVGTEANQLPCLHIYHRCCILPWLSARNSCPLCRYELPTDDRDYEEGKQNSGGRMGGIRDIRQQDASEDDASDVSVEVETDETFVEFDRVEGSREVRELQVVDSIGNRSCREGGRGRWFIFAAAPIVSLVGIVLVLWLGNPPGGGSPCNLPEHQIRVPNPGSFPTTTSQRVSRNRRWWSLF</sequence>
<evidence type="ECO:0000256" key="5">
    <source>
        <dbReference type="ARBA" id="ARBA00022771"/>
    </source>
</evidence>
<evidence type="ECO:0000313" key="13">
    <source>
        <dbReference type="Proteomes" id="UP000187406"/>
    </source>
</evidence>
<evidence type="ECO:0000256" key="9">
    <source>
        <dbReference type="SAM" id="MobiDB-lite"/>
    </source>
</evidence>
<accession>A0A1Q3BAL5</accession>
<evidence type="ECO:0000313" key="12">
    <source>
        <dbReference type="EMBL" id="GAV64949.1"/>
    </source>
</evidence>
<dbReference type="PANTHER" id="PTHR15710:SF242">
    <property type="entry name" value="OS06G0633500 PROTEIN"/>
    <property type="match status" value="1"/>
</dbReference>
<dbReference type="Gene3D" id="3.30.40.10">
    <property type="entry name" value="Zinc/RING finger domain, C3HC4 (zinc finger)"/>
    <property type="match status" value="1"/>
</dbReference>
<feature type="domain" description="RING-type" evidence="11">
    <location>
        <begin position="392"/>
        <end position="433"/>
    </location>
</feature>
<dbReference type="OrthoDB" id="21204at2759"/>
<dbReference type="FunFam" id="3.30.40.10:FF:000022">
    <property type="entry name" value="E3 ubiquitin-protein ligase RING1-like"/>
    <property type="match status" value="1"/>
</dbReference>
<feature type="region of interest" description="Disordered" evidence="9">
    <location>
        <begin position="244"/>
        <end position="293"/>
    </location>
</feature>
<dbReference type="STRING" id="3775.A0A1Q3BAL5"/>
<evidence type="ECO:0000256" key="10">
    <source>
        <dbReference type="SAM" id="Phobius"/>
    </source>
</evidence>
<evidence type="ECO:0000256" key="1">
    <source>
        <dbReference type="ARBA" id="ARBA00000900"/>
    </source>
</evidence>
<dbReference type="Pfam" id="PF13639">
    <property type="entry name" value="zf-RING_2"/>
    <property type="match status" value="1"/>
</dbReference>
<name>A0A1Q3BAL5_CEPFO</name>
<organism evidence="12 13">
    <name type="scientific">Cephalotus follicularis</name>
    <name type="common">Albany pitcher plant</name>
    <dbReference type="NCBI Taxonomy" id="3775"/>
    <lineage>
        <taxon>Eukaryota</taxon>
        <taxon>Viridiplantae</taxon>
        <taxon>Streptophyta</taxon>
        <taxon>Embryophyta</taxon>
        <taxon>Tracheophyta</taxon>
        <taxon>Spermatophyta</taxon>
        <taxon>Magnoliopsida</taxon>
        <taxon>eudicotyledons</taxon>
        <taxon>Gunneridae</taxon>
        <taxon>Pentapetalae</taxon>
        <taxon>rosids</taxon>
        <taxon>fabids</taxon>
        <taxon>Oxalidales</taxon>
        <taxon>Cephalotaceae</taxon>
        <taxon>Cephalotus</taxon>
    </lineage>
</organism>
<keyword evidence="3" id="KW-0808">Transferase</keyword>
<comment type="caution">
    <text evidence="12">The sequence shown here is derived from an EMBL/GenBank/DDBJ whole genome shotgun (WGS) entry which is preliminary data.</text>
</comment>
<keyword evidence="4" id="KW-0479">Metal-binding</keyword>
<feature type="compositionally biased region" description="Polar residues" evidence="9">
    <location>
        <begin position="1"/>
        <end position="14"/>
    </location>
</feature>
<keyword evidence="10" id="KW-0472">Membrane</keyword>
<evidence type="ECO:0000256" key="2">
    <source>
        <dbReference type="ARBA" id="ARBA00012483"/>
    </source>
</evidence>
<dbReference type="GO" id="GO:0005737">
    <property type="term" value="C:cytoplasm"/>
    <property type="evidence" value="ECO:0007669"/>
    <property type="project" value="TreeGrafter"/>
</dbReference>
<dbReference type="InterPro" id="IPR013083">
    <property type="entry name" value="Znf_RING/FYVE/PHD"/>
</dbReference>
<evidence type="ECO:0000256" key="4">
    <source>
        <dbReference type="ARBA" id="ARBA00022723"/>
    </source>
</evidence>
<dbReference type="InParanoid" id="A0A1Q3BAL5"/>
<dbReference type="SMART" id="SM00184">
    <property type="entry name" value="RING"/>
    <property type="match status" value="1"/>
</dbReference>
<keyword evidence="6" id="KW-0833">Ubl conjugation pathway</keyword>
<dbReference type="GO" id="GO:0008270">
    <property type="term" value="F:zinc ion binding"/>
    <property type="evidence" value="ECO:0007669"/>
    <property type="project" value="UniProtKB-KW"/>
</dbReference>
<evidence type="ECO:0000256" key="8">
    <source>
        <dbReference type="PROSITE-ProRule" id="PRU00175"/>
    </source>
</evidence>
<keyword evidence="13" id="KW-1185">Reference proteome</keyword>